<dbReference type="Gene3D" id="2.60.200.20">
    <property type="match status" value="1"/>
</dbReference>
<evidence type="ECO:0000256" key="1">
    <source>
        <dbReference type="SAM" id="MobiDB-lite"/>
    </source>
</evidence>
<dbReference type="AlphaFoldDB" id="A0A6A5HEC5"/>
<dbReference type="SUPFAM" id="SSF49879">
    <property type="entry name" value="SMAD/FHA domain"/>
    <property type="match status" value="1"/>
</dbReference>
<dbReference type="EMBL" id="WUAV01000002">
    <property type="protein sequence ID" value="KAF1765467.1"/>
    <property type="molecule type" value="Genomic_DNA"/>
</dbReference>
<accession>A0A6A5HEC5</accession>
<dbReference type="CDD" id="cd00060">
    <property type="entry name" value="FHA"/>
    <property type="match status" value="1"/>
</dbReference>
<dbReference type="KEGG" id="crq:GCK72_005419"/>
<dbReference type="CTD" id="9822397"/>
<dbReference type="Pfam" id="PF00498">
    <property type="entry name" value="FHA"/>
    <property type="match status" value="1"/>
</dbReference>
<dbReference type="InterPro" id="IPR008984">
    <property type="entry name" value="SMAD_FHA_dom_sf"/>
</dbReference>
<dbReference type="Proteomes" id="UP000483820">
    <property type="component" value="Chromosome II"/>
</dbReference>
<feature type="compositionally biased region" description="Basic and acidic residues" evidence="1">
    <location>
        <begin position="223"/>
        <end position="232"/>
    </location>
</feature>
<dbReference type="SMART" id="SM00240">
    <property type="entry name" value="FHA"/>
    <property type="match status" value="1"/>
</dbReference>
<feature type="region of interest" description="Disordered" evidence="1">
    <location>
        <begin position="170"/>
        <end position="246"/>
    </location>
</feature>
<gene>
    <name evidence="3" type="ORF">GCK72_005419</name>
</gene>
<organism evidence="3 4">
    <name type="scientific">Caenorhabditis remanei</name>
    <name type="common">Caenorhabditis vulgaris</name>
    <dbReference type="NCBI Taxonomy" id="31234"/>
    <lineage>
        <taxon>Eukaryota</taxon>
        <taxon>Metazoa</taxon>
        <taxon>Ecdysozoa</taxon>
        <taxon>Nematoda</taxon>
        <taxon>Chromadorea</taxon>
        <taxon>Rhabditida</taxon>
        <taxon>Rhabditina</taxon>
        <taxon>Rhabditomorpha</taxon>
        <taxon>Rhabditoidea</taxon>
        <taxon>Rhabditidae</taxon>
        <taxon>Peloderinae</taxon>
        <taxon>Caenorhabditis</taxon>
    </lineage>
</organism>
<evidence type="ECO:0000259" key="2">
    <source>
        <dbReference type="PROSITE" id="PS50006"/>
    </source>
</evidence>
<name>A0A6A5HEC5_CAERE</name>
<proteinExistence type="predicted"/>
<reference evidence="3 4" key="1">
    <citation type="submission" date="2019-12" db="EMBL/GenBank/DDBJ databases">
        <title>Chromosome-level assembly of the Caenorhabditis remanei genome.</title>
        <authorList>
            <person name="Teterina A.A."/>
            <person name="Willis J.H."/>
            <person name="Phillips P.C."/>
        </authorList>
    </citation>
    <scope>NUCLEOTIDE SEQUENCE [LARGE SCALE GENOMIC DNA]</scope>
    <source>
        <strain evidence="3 4">PX506</strain>
        <tissue evidence="3">Whole organism</tissue>
    </source>
</reference>
<evidence type="ECO:0000313" key="3">
    <source>
        <dbReference type="EMBL" id="KAF1765467.1"/>
    </source>
</evidence>
<dbReference type="RefSeq" id="XP_003117310.2">
    <property type="nucleotide sequence ID" value="XM_003117262.2"/>
</dbReference>
<dbReference type="GeneID" id="9822397"/>
<evidence type="ECO:0000313" key="4">
    <source>
        <dbReference type="Proteomes" id="UP000483820"/>
    </source>
</evidence>
<protein>
    <recommendedName>
        <fullName evidence="2">FHA domain-containing protein</fullName>
    </recommendedName>
</protein>
<comment type="caution">
    <text evidence="3">The sequence shown here is derived from an EMBL/GenBank/DDBJ whole genome shotgun (WGS) entry which is preliminary data.</text>
</comment>
<dbReference type="PROSITE" id="PS50006">
    <property type="entry name" value="FHA_DOMAIN"/>
    <property type="match status" value="1"/>
</dbReference>
<sequence length="364" mass="40673">MSISGVKIINDSGQELFALRESGSIVNFGRDKKVCHITFDPHAARVSRVHASIEWTNEDLFLIDKSKEGTLVNGKRVKQSKEKLVPGTYHLEIGGIPMSVEVEEEELEETVLESDTSEITEPVDIQPTITIAPGNIKKSTSVSRESDDDFDDVSSITTFNVSKYKHSLKRKSDATLFDDSQPRGKRGPVAPKPINFDDEMENHGKKGTRARKADESVVFEDETPAKKSKTVENKPAPFSSQQLMKKPKVECDEEMESIVDKVAAIPSVSQESNIEQLEDLNHSEMHFDRGPAAPNETIKYANLIFHQPDHSRNVTIRNDPSVPNFKRFIPKGMRGDGRTSAASMYSNNTSYNTTIQMVDARKLH</sequence>
<dbReference type="InterPro" id="IPR000253">
    <property type="entry name" value="FHA_dom"/>
</dbReference>
<feature type="domain" description="FHA" evidence="2">
    <location>
        <begin position="26"/>
        <end position="77"/>
    </location>
</feature>